<dbReference type="SUPFAM" id="SSF55781">
    <property type="entry name" value="GAF domain-like"/>
    <property type="match status" value="1"/>
</dbReference>
<dbReference type="Proteomes" id="UP000176009">
    <property type="component" value="Unassembled WGS sequence"/>
</dbReference>
<dbReference type="AlphaFoldDB" id="A0A2N0U2V3"/>
<keyword evidence="3" id="KW-0597">Phosphoprotein</keyword>
<dbReference type="InterPro" id="IPR036890">
    <property type="entry name" value="HATPase_C_sf"/>
</dbReference>
<dbReference type="SMART" id="SM00388">
    <property type="entry name" value="HisKA"/>
    <property type="match status" value="1"/>
</dbReference>
<dbReference type="EMBL" id="MJBR01000052">
    <property type="protein sequence ID" value="OEY71169.1"/>
    <property type="molecule type" value="Genomic_DNA"/>
</dbReference>
<dbReference type="Gene3D" id="3.30.565.10">
    <property type="entry name" value="Histidine kinase-like ATPase, C-terminal domain"/>
    <property type="match status" value="1"/>
</dbReference>
<feature type="domain" description="Histidine kinase" evidence="4">
    <location>
        <begin position="189"/>
        <end position="403"/>
    </location>
</feature>
<dbReference type="Pfam" id="PF00512">
    <property type="entry name" value="HisKA"/>
    <property type="match status" value="1"/>
</dbReference>
<dbReference type="InterPro" id="IPR036097">
    <property type="entry name" value="HisK_dim/P_sf"/>
</dbReference>
<dbReference type="GO" id="GO:0000155">
    <property type="term" value="F:phosphorelay sensor kinase activity"/>
    <property type="evidence" value="ECO:0007669"/>
    <property type="project" value="InterPro"/>
</dbReference>
<dbReference type="InterPro" id="IPR003661">
    <property type="entry name" value="HisK_dim/P_dom"/>
</dbReference>
<dbReference type="Gene3D" id="3.30.450.40">
    <property type="match status" value="1"/>
</dbReference>
<gene>
    <name evidence="6" type="ORF">APR40_06730</name>
    <name evidence="5" type="ORF">BHS39_06735</name>
</gene>
<evidence type="ECO:0000256" key="1">
    <source>
        <dbReference type="ARBA" id="ARBA00000085"/>
    </source>
</evidence>
<dbReference type="InterPro" id="IPR004358">
    <property type="entry name" value="Sig_transdc_His_kin-like_C"/>
</dbReference>
<evidence type="ECO:0000313" key="7">
    <source>
        <dbReference type="Proteomes" id="UP000176009"/>
    </source>
</evidence>
<dbReference type="InterPro" id="IPR029016">
    <property type="entry name" value="GAF-like_dom_sf"/>
</dbReference>
<reference evidence="6 8" key="1">
    <citation type="submission" date="2015-10" db="EMBL/GenBank/DDBJ databases">
        <title>Draft genome sequence of Salegentibacter salinarum KCTC 12975.</title>
        <authorList>
            <person name="Lin W."/>
            <person name="Zheng Q."/>
        </authorList>
    </citation>
    <scope>NUCLEOTIDE SEQUENCE [LARGE SCALE GENOMIC DNA]</scope>
    <source>
        <strain evidence="6 8">KCTC 12974</strain>
    </source>
</reference>
<dbReference type="EMBL" id="LKTR01000003">
    <property type="protein sequence ID" value="PKD21324.1"/>
    <property type="molecule type" value="Genomic_DNA"/>
</dbReference>
<dbReference type="InterPro" id="IPR003018">
    <property type="entry name" value="GAF"/>
</dbReference>
<proteinExistence type="predicted"/>
<keyword evidence="7" id="KW-1185">Reference proteome</keyword>
<reference evidence="5 7" key="2">
    <citation type="submission" date="2016-09" db="EMBL/GenBank/DDBJ databases">
        <title>Genome Sequence of Salegentibacter salarius,Isolated from a Marine Solar Saltern of the Yellow Sea in South Korea.</title>
        <authorList>
            <person name="Zheng Q."/>
            <person name="Liu Y."/>
        </authorList>
    </citation>
    <scope>NUCLEOTIDE SEQUENCE [LARGE SCALE GENOMIC DNA]</scope>
    <source>
        <strain evidence="5 7">KCTC 12974</strain>
    </source>
</reference>
<dbReference type="CDD" id="cd00075">
    <property type="entry name" value="HATPase"/>
    <property type="match status" value="1"/>
</dbReference>
<dbReference type="SUPFAM" id="SSF55874">
    <property type="entry name" value="ATPase domain of HSP90 chaperone/DNA topoisomerase II/histidine kinase"/>
    <property type="match status" value="1"/>
</dbReference>
<dbReference type="SMART" id="SM00387">
    <property type="entry name" value="HATPase_c"/>
    <property type="match status" value="1"/>
</dbReference>
<evidence type="ECO:0000256" key="3">
    <source>
        <dbReference type="ARBA" id="ARBA00022553"/>
    </source>
</evidence>
<dbReference type="SUPFAM" id="SSF47384">
    <property type="entry name" value="Homodimeric domain of signal transducing histidine kinase"/>
    <property type="match status" value="1"/>
</dbReference>
<dbReference type="InterPro" id="IPR003594">
    <property type="entry name" value="HATPase_dom"/>
</dbReference>
<evidence type="ECO:0000256" key="2">
    <source>
        <dbReference type="ARBA" id="ARBA00012438"/>
    </source>
</evidence>
<dbReference type="PRINTS" id="PR00344">
    <property type="entry name" value="BCTRLSENSOR"/>
</dbReference>
<dbReference type="InterPro" id="IPR005467">
    <property type="entry name" value="His_kinase_dom"/>
</dbReference>
<comment type="caution">
    <text evidence="6">The sequence shown here is derived from an EMBL/GenBank/DDBJ whole genome shotgun (WGS) entry which is preliminary data.</text>
</comment>
<sequence>MLRPAIPENESQRLKALQDANILYSPTQEEFDNITQLASFICKTPVSLISLVGEHEQWFKSKYGTDLCTSDRDISFCSHAILNPEELMEVEDTRLDERFEDNPFVLTQNDPVIYYAGMPLKDVNKMALGTLCVIDTKPNKLNLDQRKALKSLAKQVEILLELKRKNDYLENVKKELNDHNAMLKDFAGVVSHDMKMPLANMIITADILKAKFGKKLGEEGLEYLKNLKQAGLRLSEYINGILDHYESDNIAASNNEEFDVHQLLEEIIDLLNITEDCIINLPEDNTIISSNRAALEQIFLNLLGNSLKYNDKQKIIIDIEFSQNPDFYYFSIQDNGIGIPKEKEEDIFKLFTTVAKSDRSGNKGNGIGLSTVKRLVGNLGGNLKVNSEIGEGTRFDFSIRKKHN</sequence>
<evidence type="ECO:0000313" key="5">
    <source>
        <dbReference type="EMBL" id="OEY71169.1"/>
    </source>
</evidence>
<evidence type="ECO:0000259" key="4">
    <source>
        <dbReference type="PROSITE" id="PS50109"/>
    </source>
</evidence>
<dbReference type="OrthoDB" id="9811889at2"/>
<evidence type="ECO:0000313" key="8">
    <source>
        <dbReference type="Proteomes" id="UP000232533"/>
    </source>
</evidence>
<dbReference type="PANTHER" id="PTHR43102:SF2">
    <property type="entry name" value="GAF DOMAIN-CONTAINING PROTEIN"/>
    <property type="match status" value="1"/>
</dbReference>
<protein>
    <recommendedName>
        <fullName evidence="2">histidine kinase</fullName>
        <ecNumber evidence="2">2.7.13.3</ecNumber>
    </recommendedName>
</protein>
<dbReference type="Pfam" id="PF01590">
    <property type="entry name" value="GAF"/>
    <property type="match status" value="1"/>
</dbReference>
<dbReference type="PROSITE" id="PS50109">
    <property type="entry name" value="HIS_KIN"/>
    <property type="match status" value="1"/>
</dbReference>
<evidence type="ECO:0000313" key="6">
    <source>
        <dbReference type="EMBL" id="PKD21324.1"/>
    </source>
</evidence>
<dbReference type="Pfam" id="PF02518">
    <property type="entry name" value="HATPase_c"/>
    <property type="match status" value="1"/>
</dbReference>
<dbReference type="EC" id="2.7.13.3" evidence="2"/>
<dbReference type="PANTHER" id="PTHR43102">
    <property type="entry name" value="SLR1143 PROTEIN"/>
    <property type="match status" value="1"/>
</dbReference>
<name>A0A2N0U2V3_9FLAO</name>
<dbReference type="Proteomes" id="UP000232533">
    <property type="component" value="Unassembled WGS sequence"/>
</dbReference>
<comment type="catalytic activity">
    <reaction evidence="1">
        <text>ATP + protein L-histidine = ADP + protein N-phospho-L-histidine.</text>
        <dbReference type="EC" id="2.7.13.3"/>
    </reaction>
</comment>
<dbReference type="CDD" id="cd00082">
    <property type="entry name" value="HisKA"/>
    <property type="match status" value="1"/>
</dbReference>
<accession>A0A2N0U2V3</accession>
<dbReference type="RefSeq" id="WP_070055465.1">
    <property type="nucleotide sequence ID" value="NZ_FVZF01000009.1"/>
</dbReference>
<dbReference type="Gene3D" id="1.10.287.130">
    <property type="match status" value="1"/>
</dbReference>
<organism evidence="6 8">
    <name type="scientific">Salegentibacter salarius</name>
    <dbReference type="NCBI Taxonomy" id="435906"/>
    <lineage>
        <taxon>Bacteria</taxon>
        <taxon>Pseudomonadati</taxon>
        <taxon>Bacteroidota</taxon>
        <taxon>Flavobacteriia</taxon>
        <taxon>Flavobacteriales</taxon>
        <taxon>Flavobacteriaceae</taxon>
        <taxon>Salegentibacter</taxon>
    </lineage>
</organism>